<evidence type="ECO:0000313" key="2">
    <source>
        <dbReference type="Proteomes" id="UP000821865"/>
    </source>
</evidence>
<protein>
    <submittedName>
        <fullName evidence="1">Uncharacterized protein</fullName>
    </submittedName>
</protein>
<dbReference type="EMBL" id="CM023471">
    <property type="protein sequence ID" value="KAH7967283.1"/>
    <property type="molecule type" value="Genomic_DNA"/>
</dbReference>
<sequence>MRGCSESAAGGEPGTNGLARRGPGGRPGFRLRADKKGRAFECAQQPASKDRGASILHPETPSAVPDLRTAAQPRASPVCAQQRDSLEVMDTSRSLLLSLAALALLGPAVTSAFYRGRPGSSLALAKRLETELAEDEEYTALPGALEAFEWRSRFPPAASPDISSFYPFFRPASLAKKNNKDAPRSLDPAGANRKFQTQGWRR</sequence>
<dbReference type="Proteomes" id="UP000821865">
    <property type="component" value="Chromosome 2"/>
</dbReference>
<keyword evidence="2" id="KW-1185">Reference proteome</keyword>
<proteinExistence type="predicted"/>
<name>A0ACB8DH18_DERSI</name>
<comment type="caution">
    <text evidence="1">The sequence shown here is derived from an EMBL/GenBank/DDBJ whole genome shotgun (WGS) entry which is preliminary data.</text>
</comment>
<reference evidence="1" key="1">
    <citation type="submission" date="2020-05" db="EMBL/GenBank/DDBJ databases">
        <title>Large-scale comparative analyses of tick genomes elucidate their genetic diversity and vector capacities.</title>
        <authorList>
            <person name="Jia N."/>
            <person name="Wang J."/>
            <person name="Shi W."/>
            <person name="Du L."/>
            <person name="Sun Y."/>
            <person name="Zhan W."/>
            <person name="Jiang J."/>
            <person name="Wang Q."/>
            <person name="Zhang B."/>
            <person name="Ji P."/>
            <person name="Sakyi L.B."/>
            <person name="Cui X."/>
            <person name="Yuan T."/>
            <person name="Jiang B."/>
            <person name="Yang W."/>
            <person name="Lam T.T.-Y."/>
            <person name="Chang Q."/>
            <person name="Ding S."/>
            <person name="Wang X."/>
            <person name="Zhu J."/>
            <person name="Ruan X."/>
            <person name="Zhao L."/>
            <person name="Wei J."/>
            <person name="Que T."/>
            <person name="Du C."/>
            <person name="Cheng J."/>
            <person name="Dai P."/>
            <person name="Han X."/>
            <person name="Huang E."/>
            <person name="Gao Y."/>
            <person name="Liu J."/>
            <person name="Shao H."/>
            <person name="Ye R."/>
            <person name="Li L."/>
            <person name="Wei W."/>
            <person name="Wang X."/>
            <person name="Wang C."/>
            <person name="Yang T."/>
            <person name="Huo Q."/>
            <person name="Li W."/>
            <person name="Guo W."/>
            <person name="Chen H."/>
            <person name="Zhou L."/>
            <person name="Ni X."/>
            <person name="Tian J."/>
            <person name="Zhou Y."/>
            <person name="Sheng Y."/>
            <person name="Liu T."/>
            <person name="Pan Y."/>
            <person name="Xia L."/>
            <person name="Li J."/>
            <person name="Zhao F."/>
            <person name="Cao W."/>
        </authorList>
    </citation>
    <scope>NUCLEOTIDE SEQUENCE</scope>
    <source>
        <strain evidence="1">Dsil-2018</strain>
    </source>
</reference>
<organism evidence="1 2">
    <name type="scientific">Dermacentor silvarum</name>
    <name type="common">Tick</name>
    <dbReference type="NCBI Taxonomy" id="543639"/>
    <lineage>
        <taxon>Eukaryota</taxon>
        <taxon>Metazoa</taxon>
        <taxon>Ecdysozoa</taxon>
        <taxon>Arthropoda</taxon>
        <taxon>Chelicerata</taxon>
        <taxon>Arachnida</taxon>
        <taxon>Acari</taxon>
        <taxon>Parasitiformes</taxon>
        <taxon>Ixodida</taxon>
        <taxon>Ixodoidea</taxon>
        <taxon>Ixodidae</taxon>
        <taxon>Rhipicephalinae</taxon>
        <taxon>Dermacentor</taxon>
    </lineage>
</organism>
<evidence type="ECO:0000313" key="1">
    <source>
        <dbReference type="EMBL" id="KAH7967283.1"/>
    </source>
</evidence>
<accession>A0ACB8DH18</accession>
<gene>
    <name evidence="1" type="ORF">HPB49_023815</name>
</gene>